<keyword evidence="2" id="KW-0732">Signal</keyword>
<evidence type="ECO:0000256" key="1">
    <source>
        <dbReference type="ARBA" id="ARBA00009438"/>
    </source>
</evidence>
<sequence>MMNLTLKALIPSRLLGVTLVSLLFSTSPAHAADDFRVTYAGSMGVVMDKSLGPAFAQREQVNYQGQGQGAYGMANLLASRKVVADVFVSITPGPIAVLQKAGLVDTAEPVASTSMVIAYNPKGKYAEAFRAASENPTQATPWWKVLQTPSLCFGRTDPVTDPQGQNIIFTLMLASRYYHQPDLAEKVLGDTRNPQQVFAEGGLLTRLEAGQVDAASGYESATRSAGLPYIKLPDEINLSNPAMEADWYNQASFEITDPQGKRKTLHTQPLVFYAAVLKNAPHPEQAQQFIAFMKSPEGQALFEKNGYDRPKGGSI</sequence>
<evidence type="ECO:0000256" key="2">
    <source>
        <dbReference type="SAM" id="SignalP"/>
    </source>
</evidence>
<gene>
    <name evidence="3" type="ORF">NCTC11842_03997</name>
</gene>
<name>A0A2X2CXZ2_PSELU</name>
<dbReference type="SUPFAM" id="SSF53850">
    <property type="entry name" value="Periplasmic binding protein-like II"/>
    <property type="match status" value="1"/>
</dbReference>
<dbReference type="RefSeq" id="WP_010795751.1">
    <property type="nucleotide sequence ID" value="NZ_CP069262.1"/>
</dbReference>
<dbReference type="Proteomes" id="UP000250443">
    <property type="component" value="Unassembled WGS sequence"/>
</dbReference>
<accession>A0A2X2CXZ2</accession>
<feature type="chain" id="PRO_5016132987" evidence="2">
    <location>
        <begin position="32"/>
        <end position="315"/>
    </location>
</feature>
<organism evidence="3 4">
    <name type="scientific">Pseudomonas luteola</name>
    <dbReference type="NCBI Taxonomy" id="47886"/>
    <lineage>
        <taxon>Bacteria</taxon>
        <taxon>Pseudomonadati</taxon>
        <taxon>Pseudomonadota</taxon>
        <taxon>Gammaproteobacteria</taxon>
        <taxon>Pseudomonadales</taxon>
        <taxon>Pseudomonadaceae</taxon>
        <taxon>Pseudomonas</taxon>
    </lineage>
</organism>
<dbReference type="CDD" id="cd13540">
    <property type="entry name" value="PBP2_ModA_WtpA"/>
    <property type="match status" value="1"/>
</dbReference>
<dbReference type="InterPro" id="IPR050682">
    <property type="entry name" value="ModA/WtpA"/>
</dbReference>
<protein>
    <submittedName>
        <fullName evidence="3">Molybdate ABC transporter periplasmic substrate-binding protein</fullName>
    </submittedName>
</protein>
<dbReference type="AlphaFoldDB" id="A0A2X2CXZ2"/>
<dbReference type="PANTHER" id="PTHR30632">
    <property type="entry name" value="MOLYBDATE-BINDING PERIPLASMIC PROTEIN"/>
    <property type="match status" value="1"/>
</dbReference>
<dbReference type="EMBL" id="UAUF01000014">
    <property type="protein sequence ID" value="SPZ11743.1"/>
    <property type="molecule type" value="Genomic_DNA"/>
</dbReference>
<feature type="signal peptide" evidence="2">
    <location>
        <begin position="1"/>
        <end position="31"/>
    </location>
</feature>
<comment type="similarity">
    <text evidence="1">Belongs to the bacterial solute-binding protein 1 family. WtpA subfamily.</text>
</comment>
<evidence type="ECO:0000313" key="4">
    <source>
        <dbReference type="Proteomes" id="UP000250443"/>
    </source>
</evidence>
<dbReference type="PANTHER" id="PTHR30632:SF16">
    <property type="entry name" value="MOLYBDATE_TUNGSTATE-BINDING PROTEIN WTPA"/>
    <property type="match status" value="1"/>
</dbReference>
<reference evidence="3 4" key="1">
    <citation type="submission" date="2018-06" db="EMBL/GenBank/DDBJ databases">
        <authorList>
            <consortium name="Pathogen Informatics"/>
            <person name="Doyle S."/>
        </authorList>
    </citation>
    <scope>NUCLEOTIDE SEQUENCE [LARGE SCALE GENOMIC DNA]</scope>
    <source>
        <strain evidence="3 4">NCTC11842</strain>
    </source>
</reference>
<dbReference type="GO" id="GO:0030973">
    <property type="term" value="F:molybdate ion binding"/>
    <property type="evidence" value="ECO:0007669"/>
    <property type="project" value="TreeGrafter"/>
</dbReference>
<evidence type="ECO:0000313" key="3">
    <source>
        <dbReference type="EMBL" id="SPZ11743.1"/>
    </source>
</evidence>
<dbReference type="GO" id="GO:0015689">
    <property type="term" value="P:molybdate ion transport"/>
    <property type="evidence" value="ECO:0007669"/>
    <property type="project" value="TreeGrafter"/>
</dbReference>
<dbReference type="Pfam" id="PF13531">
    <property type="entry name" value="SBP_bac_11"/>
    <property type="match status" value="1"/>
</dbReference>
<proteinExistence type="inferred from homology"/>
<dbReference type="Gene3D" id="3.40.190.10">
    <property type="entry name" value="Periplasmic binding protein-like II"/>
    <property type="match status" value="3"/>
</dbReference>